<dbReference type="Gene3D" id="3.40.718.10">
    <property type="entry name" value="Isopropylmalate Dehydrogenase"/>
    <property type="match status" value="1"/>
</dbReference>
<evidence type="ECO:0000256" key="1">
    <source>
        <dbReference type="ARBA" id="ARBA00005656"/>
    </source>
</evidence>
<dbReference type="AlphaFoldDB" id="A0A532UYM6"/>
<accession>A0A532UYM6</accession>
<protein>
    <submittedName>
        <fullName evidence="5">Phosphate butyryltransferase</fullName>
    </submittedName>
</protein>
<proteinExistence type="inferred from homology"/>
<dbReference type="PIRSF" id="PIRSF000428">
    <property type="entry name" value="P_Ac_trans"/>
    <property type="match status" value="1"/>
</dbReference>
<dbReference type="Proteomes" id="UP000319619">
    <property type="component" value="Unassembled WGS sequence"/>
</dbReference>
<evidence type="ECO:0000256" key="3">
    <source>
        <dbReference type="ARBA" id="ARBA00023315"/>
    </source>
</evidence>
<dbReference type="InterPro" id="IPR050500">
    <property type="entry name" value="Phos_Acetyltrans/Butyryltrans"/>
</dbReference>
<dbReference type="NCBIfam" id="NF006045">
    <property type="entry name" value="PRK08190.1"/>
    <property type="match status" value="1"/>
</dbReference>
<dbReference type="Pfam" id="PF01515">
    <property type="entry name" value="PTA_PTB"/>
    <property type="match status" value="1"/>
</dbReference>
<evidence type="ECO:0000256" key="2">
    <source>
        <dbReference type="ARBA" id="ARBA00022679"/>
    </source>
</evidence>
<dbReference type="PANTHER" id="PTHR43356:SF2">
    <property type="entry name" value="PHOSPHATE ACETYLTRANSFERASE"/>
    <property type="match status" value="1"/>
</dbReference>
<name>A0A532UYM6_UNCL8</name>
<dbReference type="InterPro" id="IPR012147">
    <property type="entry name" value="P_Ac_Bu_trans"/>
</dbReference>
<keyword evidence="3" id="KW-0012">Acyltransferase</keyword>
<dbReference type="EMBL" id="NJBN01000006">
    <property type="protein sequence ID" value="TKJ40064.1"/>
    <property type="molecule type" value="Genomic_DNA"/>
</dbReference>
<dbReference type="GO" id="GO:0016746">
    <property type="term" value="F:acyltransferase activity"/>
    <property type="evidence" value="ECO:0007669"/>
    <property type="project" value="UniProtKB-KW"/>
</dbReference>
<gene>
    <name evidence="5" type="ORF">CEE37_10020</name>
</gene>
<dbReference type="PANTHER" id="PTHR43356">
    <property type="entry name" value="PHOSPHATE ACETYLTRANSFERASE"/>
    <property type="match status" value="1"/>
</dbReference>
<keyword evidence="2 5" id="KW-0808">Transferase</keyword>
<evidence type="ECO:0000313" key="6">
    <source>
        <dbReference type="Proteomes" id="UP000319619"/>
    </source>
</evidence>
<dbReference type="SUPFAM" id="SSF53659">
    <property type="entry name" value="Isocitrate/Isopropylmalate dehydrogenase-like"/>
    <property type="match status" value="1"/>
</dbReference>
<comment type="caution">
    <text evidence="5">The sequence shown here is derived from an EMBL/GenBank/DDBJ whole genome shotgun (WGS) entry which is preliminary data.</text>
</comment>
<comment type="similarity">
    <text evidence="1">Belongs to the phosphate acetyltransferase and butyryltransferase family.</text>
</comment>
<evidence type="ECO:0000259" key="4">
    <source>
        <dbReference type="Pfam" id="PF01515"/>
    </source>
</evidence>
<evidence type="ECO:0000313" key="5">
    <source>
        <dbReference type="EMBL" id="TKJ40064.1"/>
    </source>
</evidence>
<reference evidence="5 6" key="1">
    <citation type="submission" date="2017-06" db="EMBL/GenBank/DDBJ databases">
        <title>Novel microbial phyla capable of carbon fixation and sulfur reduction in deep-sea sediments.</title>
        <authorList>
            <person name="Huang J."/>
            <person name="Baker B."/>
            <person name="Wang Y."/>
        </authorList>
    </citation>
    <scope>NUCLEOTIDE SEQUENCE [LARGE SCALE GENOMIC DNA]</scope>
    <source>
        <strain evidence="5">B3_LCP</strain>
    </source>
</reference>
<dbReference type="InterPro" id="IPR002505">
    <property type="entry name" value="PTA_PTB"/>
</dbReference>
<sequence length="308" mass="32936">MVNRIKDFDELCLKAVEKAKQHEPLKLALACADDPYGLSALCKAADMKLIVPILVGDTAEIERIASEHNIDISPFEIVEEKQPHRAAAEAANMVASGQVELLMKGKVGAIEFLQAALHSSVGLKKDKRLWSHIGIYWPQWLSRFIMITDGGVVIDPDLETIPHIISNAVQVAGVLGIEQPRVALLAAVETVYPSMPVAMGGAVISKMADRGQIKNALVDGPLSLDVALSPDAAREKKVTGDVAGRADILVVNKIEVGNTLCKSVFIFGRARSAGLVVGARQPIIMSSRSESADAKVNSIALAVLLAER</sequence>
<organism evidence="5 6">
    <name type="scientific">candidate division LCP-89 bacterium B3_LCP</name>
    <dbReference type="NCBI Taxonomy" id="2012998"/>
    <lineage>
        <taxon>Bacteria</taxon>
        <taxon>Pseudomonadati</taxon>
        <taxon>Bacteria division LCP-89</taxon>
    </lineage>
</organism>
<feature type="domain" description="Phosphate acetyl/butaryl transferase" evidence="4">
    <location>
        <begin position="87"/>
        <end position="303"/>
    </location>
</feature>